<feature type="domain" description="Carrier" evidence="4">
    <location>
        <begin position="2085"/>
        <end position="2160"/>
    </location>
</feature>
<dbReference type="RefSeq" id="WP_209615275.1">
    <property type="nucleotide sequence ID" value="NZ_JAGJRS010000006.1"/>
</dbReference>
<dbReference type="PROSITE" id="PS50075">
    <property type="entry name" value="CARRIER"/>
    <property type="match status" value="3"/>
</dbReference>
<evidence type="ECO:0000256" key="2">
    <source>
        <dbReference type="ARBA" id="ARBA00022450"/>
    </source>
</evidence>
<reference evidence="6 7" key="1">
    <citation type="submission" date="2021-04" db="EMBL/GenBank/DDBJ databases">
        <authorList>
            <person name="Huq M.A."/>
        </authorList>
    </citation>
    <scope>NUCLEOTIDE SEQUENCE [LARGE SCALE GENOMIC DNA]</scope>
    <source>
        <strain evidence="6 7">MAH-13</strain>
    </source>
</reference>
<feature type="domain" description="Carrier" evidence="4">
    <location>
        <begin position="1030"/>
        <end position="1106"/>
    </location>
</feature>
<dbReference type="PANTHER" id="PTHR45527:SF1">
    <property type="entry name" value="FATTY ACID SYNTHASE"/>
    <property type="match status" value="1"/>
</dbReference>
<keyword evidence="2" id="KW-0596">Phosphopantetheine</keyword>
<dbReference type="NCBIfam" id="TIGR01733">
    <property type="entry name" value="AA-adenyl-dom"/>
    <property type="match status" value="3"/>
</dbReference>
<dbReference type="Gene3D" id="2.30.38.10">
    <property type="entry name" value="Luciferase, Domain 3"/>
    <property type="match status" value="1"/>
</dbReference>
<dbReference type="SMART" id="SM01294">
    <property type="entry name" value="PKS_PP_betabranch"/>
    <property type="match status" value="1"/>
</dbReference>
<dbReference type="InterPro" id="IPR010071">
    <property type="entry name" value="AA_adenyl_dom"/>
</dbReference>
<feature type="domain" description="Carrier" evidence="4">
    <location>
        <begin position="3135"/>
        <end position="3211"/>
    </location>
</feature>
<dbReference type="InterPro" id="IPR023213">
    <property type="entry name" value="CAT-like_dom_sf"/>
</dbReference>
<dbReference type="Gene3D" id="3.30.300.30">
    <property type="match status" value="3"/>
</dbReference>
<dbReference type="Pfam" id="PF18563">
    <property type="entry name" value="TubC_N"/>
    <property type="match status" value="1"/>
</dbReference>
<dbReference type="InterPro" id="IPR044894">
    <property type="entry name" value="TubC_N_sf"/>
</dbReference>
<dbReference type="InterPro" id="IPR036736">
    <property type="entry name" value="ACP-like_sf"/>
</dbReference>
<dbReference type="Pfam" id="PF13193">
    <property type="entry name" value="AMP-binding_C"/>
    <property type="match status" value="3"/>
</dbReference>
<dbReference type="Gene3D" id="3.30.559.10">
    <property type="entry name" value="Chloramphenicol acetyltransferase-like domain"/>
    <property type="match status" value="3"/>
</dbReference>
<dbReference type="InterPro" id="IPR025110">
    <property type="entry name" value="AMP-bd_C"/>
</dbReference>
<dbReference type="Pfam" id="PF00668">
    <property type="entry name" value="Condensation"/>
    <property type="match status" value="3"/>
</dbReference>
<evidence type="ECO:0000256" key="1">
    <source>
        <dbReference type="ARBA" id="ARBA00001957"/>
    </source>
</evidence>
<dbReference type="Proteomes" id="UP000823790">
    <property type="component" value="Unassembled WGS sequence"/>
</dbReference>
<comment type="caution">
    <text evidence="6">The sequence shown here is derived from an EMBL/GenBank/DDBJ whole genome shotgun (WGS) entry which is preliminary data.</text>
</comment>
<keyword evidence="3" id="KW-0597">Phosphoprotein</keyword>
<dbReference type="SUPFAM" id="SSF47336">
    <property type="entry name" value="ACP-like"/>
    <property type="match status" value="3"/>
</dbReference>
<dbReference type="SUPFAM" id="SSF52777">
    <property type="entry name" value="CoA-dependent acyltransferases"/>
    <property type="match status" value="6"/>
</dbReference>
<dbReference type="PROSITE" id="PS00455">
    <property type="entry name" value="AMP_BINDING"/>
    <property type="match status" value="3"/>
</dbReference>
<dbReference type="SUPFAM" id="SSF56801">
    <property type="entry name" value="Acetyl-CoA synthetase-like"/>
    <property type="match status" value="3"/>
</dbReference>
<gene>
    <name evidence="6" type="ORF">J7I44_02650</name>
</gene>
<proteinExistence type="predicted"/>
<dbReference type="CDD" id="cd05930">
    <property type="entry name" value="A_NRPS"/>
    <property type="match status" value="1"/>
</dbReference>
<dbReference type="Gene3D" id="3.40.50.980">
    <property type="match status" value="2"/>
</dbReference>
<dbReference type="NCBIfam" id="NF003417">
    <property type="entry name" value="PRK04813.1"/>
    <property type="match status" value="3"/>
</dbReference>
<evidence type="ECO:0000256" key="3">
    <source>
        <dbReference type="ARBA" id="ARBA00022553"/>
    </source>
</evidence>
<dbReference type="CDD" id="cd19531">
    <property type="entry name" value="LCL_NRPS-like"/>
    <property type="match status" value="3"/>
</dbReference>
<dbReference type="InterPro" id="IPR006195">
    <property type="entry name" value="aa-tRNA-synth_II"/>
</dbReference>
<accession>A0ABS4DJE3</accession>
<evidence type="ECO:0000259" key="5">
    <source>
        <dbReference type="PROSITE" id="PS50862"/>
    </source>
</evidence>
<dbReference type="PROSITE" id="PS00012">
    <property type="entry name" value="PHOSPHOPANTETHEINE"/>
    <property type="match status" value="1"/>
</dbReference>
<dbReference type="InterPro" id="IPR001242">
    <property type="entry name" value="Condensation_dom"/>
</dbReference>
<dbReference type="SMART" id="SM00823">
    <property type="entry name" value="PKS_PP"/>
    <property type="match status" value="3"/>
</dbReference>
<evidence type="ECO:0000259" key="4">
    <source>
        <dbReference type="PROSITE" id="PS50075"/>
    </source>
</evidence>
<keyword evidence="7" id="KW-1185">Reference proteome</keyword>
<organism evidence="6 7">
    <name type="scientific">Frateuria flava</name>
    <dbReference type="NCBI Taxonomy" id="2821489"/>
    <lineage>
        <taxon>Bacteria</taxon>
        <taxon>Pseudomonadati</taxon>
        <taxon>Pseudomonadota</taxon>
        <taxon>Gammaproteobacteria</taxon>
        <taxon>Lysobacterales</taxon>
        <taxon>Rhodanobacteraceae</taxon>
        <taxon>Frateuria</taxon>
    </lineage>
</organism>
<dbReference type="Gene3D" id="3.40.50.12780">
    <property type="entry name" value="N-terminal domain of ligase-like"/>
    <property type="match status" value="2"/>
</dbReference>
<evidence type="ECO:0000313" key="7">
    <source>
        <dbReference type="Proteomes" id="UP000823790"/>
    </source>
</evidence>
<dbReference type="Pfam" id="PF00550">
    <property type="entry name" value="PP-binding"/>
    <property type="match status" value="3"/>
</dbReference>
<name>A0ABS4DJE3_9GAMM</name>
<dbReference type="EMBL" id="JAGJRS010000006">
    <property type="protein sequence ID" value="MBP1473179.1"/>
    <property type="molecule type" value="Genomic_DNA"/>
</dbReference>
<protein>
    <submittedName>
        <fullName evidence="6">Amino acid adenylation domain-containing protein</fullName>
    </submittedName>
</protein>
<dbReference type="CDD" id="cd17646">
    <property type="entry name" value="A_NRPS_AB3403-like"/>
    <property type="match status" value="1"/>
</dbReference>
<dbReference type="InterPro" id="IPR042099">
    <property type="entry name" value="ANL_N_sf"/>
</dbReference>
<dbReference type="CDD" id="cd17643">
    <property type="entry name" value="A_NRPS_Cytc1-like"/>
    <property type="match status" value="1"/>
</dbReference>
<comment type="cofactor">
    <cofactor evidence="1">
        <name>pantetheine 4'-phosphate</name>
        <dbReference type="ChEBI" id="CHEBI:47942"/>
    </cofactor>
</comment>
<dbReference type="InterPro" id="IPR006162">
    <property type="entry name" value="Ppantetheine_attach_site"/>
</dbReference>
<dbReference type="Gene3D" id="3.30.559.30">
    <property type="entry name" value="Nonribosomal peptide synthetase, condensation domain"/>
    <property type="match status" value="3"/>
</dbReference>
<dbReference type="InterPro" id="IPR009081">
    <property type="entry name" value="PP-bd_ACP"/>
</dbReference>
<feature type="domain" description="Aminoacyl-transfer RNA synthetases class-II family profile" evidence="5">
    <location>
        <begin position="1174"/>
        <end position="3093"/>
    </location>
</feature>
<dbReference type="PROSITE" id="PS50862">
    <property type="entry name" value="AA_TRNA_LIGASE_II"/>
    <property type="match status" value="1"/>
</dbReference>
<dbReference type="InterPro" id="IPR045851">
    <property type="entry name" value="AMP-bd_C_sf"/>
</dbReference>
<dbReference type="PANTHER" id="PTHR45527">
    <property type="entry name" value="NONRIBOSOMAL PEPTIDE SYNTHETASE"/>
    <property type="match status" value="1"/>
</dbReference>
<dbReference type="Gene3D" id="1.10.1200.10">
    <property type="entry name" value="ACP-like"/>
    <property type="match status" value="3"/>
</dbReference>
<dbReference type="Pfam" id="PF00501">
    <property type="entry name" value="AMP-binding"/>
    <property type="match status" value="3"/>
</dbReference>
<dbReference type="InterPro" id="IPR000873">
    <property type="entry name" value="AMP-dep_synth/lig_dom"/>
</dbReference>
<evidence type="ECO:0000313" key="6">
    <source>
        <dbReference type="EMBL" id="MBP1473179.1"/>
    </source>
</evidence>
<dbReference type="InterPro" id="IPR020845">
    <property type="entry name" value="AMP-binding_CS"/>
</dbReference>
<dbReference type="InterPro" id="IPR020806">
    <property type="entry name" value="PKS_PP-bd"/>
</dbReference>
<dbReference type="Gene3D" id="1.10.10.1830">
    <property type="entry name" value="Non-ribosomal peptide synthase, adenylation domain"/>
    <property type="match status" value="1"/>
</dbReference>
<sequence>MDISSVLAKLSEAGIRLASREGQLQVSAPKGAMTAALHTLLSSHKAQLLDLLEGQARARAQTLESVPREGRLPLSLAQRRLWFLEQLDGPNTVYNKLVPLVLEGELDETALREALAAIVARHEALRGRFAVERGQPYVEVADTLEVPLQRRDVAESQLPEALATESAQPFSLDAWPLLRVSLWRVAERRQVLVLSIHHAVSDGWSMGVLVREFCALYAGYRSGRPAPLPPLRVQYVDYAAWQRRWIEGEEFARHLGYWRERLHEAPPLLELPTDRPRPPMQGVTGDTLVFDLPGALVSALKSLARERNVSLYMLTLAVFKVLLARYTGQSDVVVGTPVANREHAELEGVIGFFANTLVLRDTVDAGEPFTAFLERLKGDTLEAFAHQSVSFEQLVEELQPARSMAYAPLVQVSFALQNAPIGTVQLPGLEARLLDAPTQTAKYDLTLELEESATGLKGRLEYRSELFDRPTMERLRDHYLTLAQAVVATPATRVGRLPMLSGNERMHLVQAWNATTTAPAGTGWVHTRIAAQARRTPDAPALVFEGQVMDYGSLEAASNRLAHYLRSQGVGPETIVAVSQERSFELVISLLAVMKAGGAYLPVAPDYPPERLGYLLEDARPLLMLTTGAIAANLPSDVLPVVCVDRDHAQWASLPATDPAVALAHDHLIYVFYTSGSTGKPKGTMNTHGAVCNRLVWMQKEVPVAPGERVLAKTPFNFDISVCEMFWPLMAGATLVIAQPEGHRDPAYLRRLIAEQGVTTAHFVPSMLQVFLNEPGLDTLGLRRTVSGGEALPQALAQRLFEAMPQVQVIHNLYGPTEAAIEVSAWRCTRQTVESGVLIGHPIDNLRLHVLDPQMQPVPLGVAGELFIGGMGLARGYLGRPGLTAEKFVPDPFSGDGGRLYATGDSVRRRADGQIEYLQRLDFQVKIRGFRIELGEIEAALREQPGVREAVVLAPADAAGEKRLVAYVTGAQAPPEDALRAALSTRLPDYMVPTRLVRLEALPLSSNGKLDRKALPAVDLAEASEMAYQAPRNDTEARLASIWAEVLRREAPIGIGDDFFRIGGHSLLATQVMSRIREWLGVELPVRQLFDTPTIAGLAGAVAAAGATTGPSLQRVADREVMPLSFAQQRLWFLYQLEGPSAAYNMPVAIDLHGHLDIGALRAALQDIVDRHEALRTAFIERDGIGFQQIAPVLHLDIPLLEVGRDALQGHIDQDASMPFDLPAAPLFRARILRLGPEEHVLLVNMHHIVSDGYSLGVLVDELGRGYRARLGGTAAALPALPVQYADFAHWQRERLQGEALQAEVEHWKGVLQGAPTLLPLPTDRVRPPVQSYRGAVHSRWLPRALCDRLHALGQSQGATLYMVLLAAFDVLLARYANIEDIAVGSSIANRNRPELEGLIGFFVNTLVVRTRVDEAAPFTALLEQVRDTVLTAYAHQDLPFEHLVEALQPVRSMSQSPWFQVMLVLQNTPMAALELPGLELSIRDPQIKVAKYDLSLYLTETERGLRADLEYATDLFDESSMARLLDHYQTLLEAVVATPERAVGQLSMVAPAEHERLMTWATPPGATESDAACVHRLFEACALRTPAAVAVRDGDACLTYAELDAAANRLAHALIAHGVTPEVPVGLLLERSLGMAVGFLGILKAGGAYVPLNPELPDGRLEAMLEDIRPRVLVSTPALAPRLKDPGAMVLDLGEVMTAAAWPTTTPAASGQVRPEQLAYVIFTSGSTGRPKGVLVQHGSIGSNYRAWAQVYRLERDVRRHLQMAGFGFDVCIGDMVRALCSGGELTICPKATLLDASALTALIRARAIDYAEFVPIVLRHVASHLREQGERLAGLKILVTGSDVLYAEDLELVHQVTEPATAVFNSYGLTEAAVDSTCFLTDPAQSLSGGSVPVGAPLPGVWAYVLDDRLQLCPQGVPGELYVGGPTLARGYLGDPARTAGRFVPNPFGVGGRLYRSGDLARWRSDGQLELLGRSDYQVKIRGFRIELGEIEQVLRGLPGVEDTVVLAWSRPGGPQLVAYVVAGEQAGVDSVRLRRQLQGLLPDYMVPAACVVLDALPQSSNGKIDRKALPVPDFADAATQVPPRTPQEARLCAIWAQVLGLDTVGIHDNFFAMGGHSLLATQVMSRLRQPGGQSPPVRWLFEAPTVAELALRLGEAERAATSPALQPCPREGNLPLSFAQRRLWFIDQLEGANAAYNIPAALRLRGRLNLAALRTGIQAVVDRHETLRTTFAIIEGEPVQRIASVLPMDVPVRTCAPSQVMSQAQIFAQRPFDLARGPLLRAELLQVGVDEHVLLTNMHHIISDGWSIGVLVSEFVAHYTASVQGTSVTLAPLPIQYADFAQWQRQWLQGSLLQRQQSYWREQLGGLPPLLTLPTDRPRPPVQGMAGASHAFTLSPRLAGALRQLGQARGATLFMTLLAAFKVVLARYANQDDIAVGTPIANRTRPELEGLIGFFVNTLVLRSQIAPEQSFEQLLDAVRSTALAAYEHQDLPFEQLVEFLKPERSLSHSPLFQVMFVLQNNARRDVSLPGLEATLVEPEERVTPFDLTLEMDEGEDGTIGARLAYRTDLFDAATIARLAGHYRTLLEAVVAAPRARLSALEMVPPDERARLRELCGERAAIATDRCLPQLFEERAAATPDAPALRYEERTLSYGELNRRANRLAHHLRAHGVGPERIVAVCLERSIELVVGLLAVLKAGGAYLPIDPACPPERLAYMLEDARPVAVLTQQSVREHIPPGDFALVLLDEDEAALAAQPADNPAPRNQPDQLAYIIYTSGSTGRPKGVQVEHRQVVRLFEASRGWFDFGPDEVWTLFHSCAFDFSVWEMWGALLHGGCLVVVPYWVSRSPEDYHALLLRERVTFLNQTPTAFRSLLRVDAQSPQRLSVRQVALGGEALDPASLRPWFARYGDHSRVVNMYGPTEGAVVSTCHRIVEAQLAQDRGSVIGRPLADLSVRVVDAHGHDAPLGLPGELWVGGPSLARGYLARPRLTAELFVPNDGGSRWYRTGDLVRRLHDGGIEYLGRIDDQVKIRGFRIELGEIESALGDLPGVHEASVQAIPVAGEPRLVAYVAAEPSIDDGALRTGLRSRLPEYMVPAHFVRMDALPTTANGKLDRRALPPVDPAAGRGARYVEPCTAVERTLAGIWAQVLGREAPIGVHDSFFDLGGHSLMATQLITRVGSQWGIDLPVRRMFEMPTIHEMAAYIETVLSLETSGPTDTLPQDHEEIEV</sequence>
<dbReference type="InterPro" id="IPR041464">
    <property type="entry name" value="TubC_N"/>
</dbReference>